<reference evidence="3" key="1">
    <citation type="journal article" date="2017" name="Genome Biol.">
        <title>Comparative genomics reveals high biological diversity and specific adaptations in the industrially and medically important fungal genus Aspergillus.</title>
        <authorList>
            <person name="de Vries R.P."/>
            <person name="Riley R."/>
            <person name="Wiebenga A."/>
            <person name="Aguilar-Osorio G."/>
            <person name="Amillis S."/>
            <person name="Uchima C.A."/>
            <person name="Anderluh G."/>
            <person name="Asadollahi M."/>
            <person name="Askin M."/>
            <person name="Barry K."/>
            <person name="Battaglia E."/>
            <person name="Bayram O."/>
            <person name="Benocci T."/>
            <person name="Braus-Stromeyer S.A."/>
            <person name="Caldana C."/>
            <person name="Canovas D."/>
            <person name="Cerqueira G.C."/>
            <person name="Chen F."/>
            <person name="Chen W."/>
            <person name="Choi C."/>
            <person name="Clum A."/>
            <person name="Dos Santos R.A."/>
            <person name="Damasio A.R."/>
            <person name="Diallinas G."/>
            <person name="Emri T."/>
            <person name="Fekete E."/>
            <person name="Flipphi M."/>
            <person name="Freyberg S."/>
            <person name="Gallo A."/>
            <person name="Gournas C."/>
            <person name="Habgood R."/>
            <person name="Hainaut M."/>
            <person name="Harispe M.L."/>
            <person name="Henrissat B."/>
            <person name="Hilden K.S."/>
            <person name="Hope R."/>
            <person name="Hossain A."/>
            <person name="Karabika E."/>
            <person name="Karaffa L."/>
            <person name="Karanyi Z."/>
            <person name="Krasevec N."/>
            <person name="Kuo A."/>
            <person name="Kusch H."/>
            <person name="LaButti K."/>
            <person name="Lagendijk E.L."/>
            <person name="Lapidus A."/>
            <person name="Levasseur A."/>
            <person name="Lindquist E."/>
            <person name="Lipzen A."/>
            <person name="Logrieco A.F."/>
            <person name="MacCabe A."/>
            <person name="Maekelae M.R."/>
            <person name="Malavazi I."/>
            <person name="Melin P."/>
            <person name="Meyer V."/>
            <person name="Mielnichuk N."/>
            <person name="Miskei M."/>
            <person name="Molnar A.P."/>
            <person name="Mule G."/>
            <person name="Ngan C.Y."/>
            <person name="Orejas M."/>
            <person name="Orosz E."/>
            <person name="Ouedraogo J.P."/>
            <person name="Overkamp K.M."/>
            <person name="Park H.-S."/>
            <person name="Perrone G."/>
            <person name="Piumi F."/>
            <person name="Punt P.J."/>
            <person name="Ram A.F."/>
            <person name="Ramon A."/>
            <person name="Rauscher S."/>
            <person name="Record E."/>
            <person name="Riano-Pachon D.M."/>
            <person name="Robert V."/>
            <person name="Roehrig J."/>
            <person name="Ruller R."/>
            <person name="Salamov A."/>
            <person name="Salih N.S."/>
            <person name="Samson R.A."/>
            <person name="Sandor E."/>
            <person name="Sanguinetti M."/>
            <person name="Schuetze T."/>
            <person name="Sepcic K."/>
            <person name="Shelest E."/>
            <person name="Sherlock G."/>
            <person name="Sophianopoulou V."/>
            <person name="Squina F.M."/>
            <person name="Sun H."/>
            <person name="Susca A."/>
            <person name="Todd R.B."/>
            <person name="Tsang A."/>
            <person name="Unkles S.E."/>
            <person name="van de Wiele N."/>
            <person name="van Rossen-Uffink D."/>
            <person name="Oliveira J.V."/>
            <person name="Vesth T.C."/>
            <person name="Visser J."/>
            <person name="Yu J.-H."/>
            <person name="Zhou M."/>
            <person name="Andersen M.R."/>
            <person name="Archer D.B."/>
            <person name="Baker S.E."/>
            <person name="Benoit I."/>
            <person name="Brakhage A.A."/>
            <person name="Braus G.H."/>
            <person name="Fischer R."/>
            <person name="Frisvad J.C."/>
            <person name="Goldman G.H."/>
            <person name="Houbraken J."/>
            <person name="Oakley B."/>
            <person name="Pocsi I."/>
            <person name="Scazzocchio C."/>
            <person name="Seiboth B."/>
            <person name="vanKuyk P.A."/>
            <person name="Wortman J."/>
            <person name="Dyer P.S."/>
            <person name="Grigoriev I.V."/>
        </authorList>
    </citation>
    <scope>NUCLEOTIDE SEQUENCE [LARGE SCALE GENOMIC DNA]</scope>
    <source>
        <strain evidence="3">CBS 106.47</strain>
    </source>
</reference>
<gene>
    <name evidence="2" type="ORF">ASPFODRAFT_53894</name>
</gene>
<feature type="transmembrane region" description="Helical" evidence="1">
    <location>
        <begin position="12"/>
        <end position="34"/>
    </location>
</feature>
<name>A0A1M3T084_ASPLC</name>
<keyword evidence="1" id="KW-0472">Membrane</keyword>
<keyword evidence="1" id="KW-1133">Transmembrane helix</keyword>
<keyword evidence="1" id="KW-0812">Transmembrane</keyword>
<dbReference type="AlphaFoldDB" id="A0A1M3T084"/>
<evidence type="ECO:0000256" key="1">
    <source>
        <dbReference type="SAM" id="Phobius"/>
    </source>
</evidence>
<proteinExistence type="predicted"/>
<dbReference type="EMBL" id="KV878260">
    <property type="protein sequence ID" value="OJZ80152.1"/>
    <property type="molecule type" value="Genomic_DNA"/>
</dbReference>
<protein>
    <submittedName>
        <fullName evidence="2">Uncharacterized protein</fullName>
    </submittedName>
</protein>
<accession>A0A1M3T084</accession>
<sequence>MVNGIFEAVGGLGGFITSNIVIVAIVAGGAYGYLKHQRQGHLIKRRQEVELGDEWKGDSAGELRKDFSSQS</sequence>
<evidence type="ECO:0000313" key="3">
    <source>
        <dbReference type="Proteomes" id="UP000184063"/>
    </source>
</evidence>
<dbReference type="VEuPathDB" id="FungiDB:ASPFODRAFT_53894"/>
<dbReference type="Proteomes" id="UP000184063">
    <property type="component" value="Unassembled WGS sequence"/>
</dbReference>
<organism evidence="2 3">
    <name type="scientific">Aspergillus luchuensis (strain CBS 106.47)</name>
    <dbReference type="NCBI Taxonomy" id="1137211"/>
    <lineage>
        <taxon>Eukaryota</taxon>
        <taxon>Fungi</taxon>
        <taxon>Dikarya</taxon>
        <taxon>Ascomycota</taxon>
        <taxon>Pezizomycotina</taxon>
        <taxon>Eurotiomycetes</taxon>
        <taxon>Eurotiomycetidae</taxon>
        <taxon>Eurotiales</taxon>
        <taxon>Aspergillaceae</taxon>
        <taxon>Aspergillus</taxon>
        <taxon>Aspergillus subgen. Circumdati</taxon>
    </lineage>
</organism>
<evidence type="ECO:0000313" key="2">
    <source>
        <dbReference type="EMBL" id="OJZ80152.1"/>
    </source>
</evidence>